<keyword evidence="1" id="KW-0812">Transmembrane</keyword>
<organism evidence="2 3">
    <name type="scientific">Streptococcus rupicaprae</name>
    <dbReference type="NCBI Taxonomy" id="759619"/>
    <lineage>
        <taxon>Bacteria</taxon>
        <taxon>Bacillati</taxon>
        <taxon>Bacillota</taxon>
        <taxon>Bacilli</taxon>
        <taxon>Lactobacillales</taxon>
        <taxon>Streptococcaceae</taxon>
        <taxon>Streptococcus</taxon>
    </lineage>
</organism>
<feature type="transmembrane region" description="Helical" evidence="1">
    <location>
        <begin position="39"/>
        <end position="62"/>
    </location>
</feature>
<keyword evidence="1" id="KW-1133">Transmembrane helix</keyword>
<name>A0ABV2FJK5_9STRE</name>
<sequence>MPDVVIEKNPSRLIHFLIFYLLFILVSVGFVGFSKGIEAAILIIAFFVPLVVLLLVFFLSVINPKRPWVLVTETGITYYANRYRPLCLKWSDIREIGCKDINIHRGGRERVIILTLVQPRTFFGGHEKILSLRWAKDISMDDCIKLLQTYHYYAKDKG</sequence>
<dbReference type="EMBL" id="JBEPLO010000022">
    <property type="protein sequence ID" value="MET3558744.1"/>
    <property type="molecule type" value="Genomic_DNA"/>
</dbReference>
<evidence type="ECO:0000313" key="3">
    <source>
        <dbReference type="Proteomes" id="UP001549122"/>
    </source>
</evidence>
<accession>A0ABV2FJK5</accession>
<feature type="transmembrane region" description="Helical" evidence="1">
    <location>
        <begin position="12"/>
        <end position="33"/>
    </location>
</feature>
<evidence type="ECO:0000313" key="2">
    <source>
        <dbReference type="EMBL" id="MET3558744.1"/>
    </source>
</evidence>
<keyword evidence="1" id="KW-0472">Membrane</keyword>
<dbReference type="RefSeq" id="WP_354365868.1">
    <property type="nucleotide sequence ID" value="NZ_JBEPLO010000022.1"/>
</dbReference>
<protein>
    <recommendedName>
        <fullName evidence="4">PH domain-containing protein</fullName>
    </recommendedName>
</protein>
<reference evidence="2 3" key="1">
    <citation type="submission" date="2024-06" db="EMBL/GenBank/DDBJ databases">
        <title>Genomic Encyclopedia of Type Strains, Phase IV (KMG-IV): sequencing the most valuable type-strain genomes for metagenomic binning, comparative biology and taxonomic classification.</title>
        <authorList>
            <person name="Goeker M."/>
        </authorList>
    </citation>
    <scope>NUCLEOTIDE SEQUENCE [LARGE SCALE GENOMIC DNA]</scope>
    <source>
        <strain evidence="2 3">DSM 28303</strain>
    </source>
</reference>
<keyword evidence="3" id="KW-1185">Reference proteome</keyword>
<evidence type="ECO:0000256" key="1">
    <source>
        <dbReference type="SAM" id="Phobius"/>
    </source>
</evidence>
<gene>
    <name evidence="2" type="ORF">ABID29_001872</name>
</gene>
<evidence type="ECO:0008006" key="4">
    <source>
        <dbReference type="Google" id="ProtNLM"/>
    </source>
</evidence>
<comment type="caution">
    <text evidence="2">The sequence shown here is derived from an EMBL/GenBank/DDBJ whole genome shotgun (WGS) entry which is preliminary data.</text>
</comment>
<proteinExistence type="predicted"/>
<dbReference type="Proteomes" id="UP001549122">
    <property type="component" value="Unassembled WGS sequence"/>
</dbReference>